<evidence type="ECO:0000313" key="17">
    <source>
        <dbReference type="Proteomes" id="UP000478493"/>
    </source>
</evidence>
<accession>A0A1Y4PIV6</accession>
<dbReference type="EMBL" id="VWGP01000023">
    <property type="protein sequence ID" value="KAA4529112.1"/>
    <property type="molecule type" value="Genomic_DNA"/>
</dbReference>
<dbReference type="EMBL" id="QRVZ01000015">
    <property type="protein sequence ID" value="RGS81789.1"/>
    <property type="molecule type" value="Genomic_DNA"/>
</dbReference>
<organism evidence="9 11">
    <name type="scientific">Bacteroides ovatus</name>
    <dbReference type="NCBI Taxonomy" id="28116"/>
    <lineage>
        <taxon>Bacteria</taxon>
        <taxon>Pseudomonadati</taxon>
        <taxon>Bacteroidota</taxon>
        <taxon>Bacteroidia</taxon>
        <taxon>Bacteroidales</taxon>
        <taxon>Bacteroidaceae</taxon>
        <taxon>Bacteroides</taxon>
    </lineage>
</organism>
<reference evidence="7" key="5">
    <citation type="submission" date="2019-07" db="EMBL/GenBank/DDBJ databases">
        <authorList>
            <person name="Ross B.D."/>
            <person name="Verster A.J."/>
            <person name="Radey M.C."/>
            <person name="Schmidtke D.T."/>
            <person name="Pope C.E."/>
            <person name="Hoffman L.R."/>
            <person name="Hajjar A."/>
            <person name="Peterson S.B."/>
            <person name="Borenstein E."/>
            <person name="Mougous J.D."/>
        </authorList>
    </citation>
    <scope>NUCLEOTIDE SEQUENCE</scope>
    <source>
        <strain evidence="7">3725 D1 iv</strain>
    </source>
</reference>
<evidence type="ECO:0000313" key="10">
    <source>
        <dbReference type="Proteomes" id="UP000266492"/>
    </source>
</evidence>
<dbReference type="EMBL" id="VWLE01000037">
    <property type="protein sequence ID" value="KAA3953706.1"/>
    <property type="molecule type" value="Genomic_DNA"/>
</dbReference>
<dbReference type="Proteomes" id="UP000266492">
    <property type="component" value="Unassembled WGS sequence"/>
</dbReference>
<dbReference type="Proteomes" id="UP000435985">
    <property type="component" value="Unassembled WGS sequence"/>
</dbReference>
<evidence type="ECO:0000313" key="2">
    <source>
        <dbReference type="EMBL" id="KAA3928997.1"/>
    </source>
</evidence>
<evidence type="ECO:0000313" key="9">
    <source>
        <dbReference type="EMBL" id="RHH43454.1"/>
    </source>
</evidence>
<keyword evidence="1" id="KW-0472">Membrane</keyword>
<feature type="transmembrane region" description="Helical" evidence="1">
    <location>
        <begin position="17"/>
        <end position="38"/>
    </location>
</feature>
<evidence type="ECO:0000313" key="12">
    <source>
        <dbReference type="Proteomes" id="UP000318823"/>
    </source>
</evidence>
<dbReference type="AlphaFoldDB" id="A0A1Y4PIV6"/>
<evidence type="ECO:0000313" key="16">
    <source>
        <dbReference type="Proteomes" id="UP000435985"/>
    </source>
</evidence>
<evidence type="ECO:0000313" key="13">
    <source>
        <dbReference type="Proteomes" id="UP000323717"/>
    </source>
</evidence>
<reference evidence="10 11" key="3">
    <citation type="submission" date="2018-08" db="EMBL/GenBank/DDBJ databases">
        <title>A genome reference for cultivated species of the human gut microbiota.</title>
        <authorList>
            <person name="Zou Y."/>
            <person name="Xue W."/>
            <person name="Luo G."/>
        </authorList>
    </citation>
    <scope>NUCLEOTIDE SEQUENCE [LARGE SCALE GENOMIC DNA]</scope>
    <source>
        <strain evidence="8 10">AF20-9LB</strain>
        <strain evidence="9 11">AM17-48</strain>
    </source>
</reference>
<keyword evidence="1" id="KW-1133">Transmembrane helix</keyword>
<evidence type="ECO:0000313" key="5">
    <source>
        <dbReference type="EMBL" id="KAA4664053.1"/>
    </source>
</evidence>
<dbReference type="Proteomes" id="UP000283329">
    <property type="component" value="Unassembled WGS sequence"/>
</dbReference>
<proteinExistence type="predicted"/>
<gene>
    <name evidence="9" type="ORF">DW206_17105</name>
    <name evidence="8" type="ORF">DWX70_17655</name>
    <name evidence="7" type="ORF">DYI28_25760</name>
    <name evidence="6" type="ORF">F3B53_14275</name>
    <name evidence="4" type="ORF">F3B85_22865</name>
    <name evidence="5" type="ORF">F3B98_12525</name>
    <name evidence="3" type="ORF">F3D71_04945</name>
    <name evidence="2" type="ORF">F3F25_10305</name>
</gene>
<reference evidence="7" key="2">
    <citation type="journal article" date="2018" name="Nature">
        <title>Human gut bacteria contain acquired interbacterial defence systems.</title>
        <authorList>
            <person name="Ross B.D."/>
            <person name="Verster A.J."/>
            <person name="Radey M.C."/>
            <person name="Schmidtke D.T."/>
            <person name="Pope C.E."/>
            <person name="Hoffman L.R."/>
            <person name="Hajjar A."/>
            <person name="Peterson S.B."/>
            <person name="Borenstein E."/>
            <person name="Mougous J."/>
        </authorList>
    </citation>
    <scope>NUCLEOTIDE SEQUENCE</scope>
    <source>
        <strain evidence="7">3725 D1 iv</strain>
    </source>
</reference>
<dbReference type="Proteomes" id="UP000478493">
    <property type="component" value="Unassembled WGS sequence"/>
</dbReference>
<dbReference type="EMBL" id="VWLB01000014">
    <property type="protein sequence ID" value="KAA3928997.1"/>
    <property type="molecule type" value="Genomic_DNA"/>
</dbReference>
<evidence type="ECO:0000313" key="11">
    <source>
        <dbReference type="Proteomes" id="UP000283329"/>
    </source>
</evidence>
<dbReference type="Proteomes" id="UP000323717">
    <property type="component" value="Unassembled WGS sequence"/>
</dbReference>
<dbReference type="EMBL" id="CP041395">
    <property type="protein sequence ID" value="QDM11836.1"/>
    <property type="molecule type" value="Genomic_DNA"/>
</dbReference>
<evidence type="ECO:0000313" key="14">
    <source>
        <dbReference type="Proteomes" id="UP000365824"/>
    </source>
</evidence>
<evidence type="ECO:0000313" key="3">
    <source>
        <dbReference type="EMBL" id="KAA3953706.1"/>
    </source>
</evidence>
<evidence type="ECO:0000313" key="8">
    <source>
        <dbReference type="EMBL" id="RGS81789.1"/>
    </source>
</evidence>
<dbReference type="Proteomes" id="UP000365824">
    <property type="component" value="Unassembled WGS sequence"/>
</dbReference>
<dbReference type="EMBL" id="VWFO01000013">
    <property type="protein sequence ID" value="KAA4664053.1"/>
    <property type="molecule type" value="Genomic_DNA"/>
</dbReference>
<evidence type="ECO:0000313" key="4">
    <source>
        <dbReference type="EMBL" id="KAA4529112.1"/>
    </source>
</evidence>
<protein>
    <submittedName>
        <fullName evidence="9">Uncharacterized protein</fullName>
    </submittedName>
</protein>
<evidence type="ECO:0000313" key="15">
    <source>
        <dbReference type="Proteomes" id="UP000375690"/>
    </source>
</evidence>
<dbReference type="Proteomes" id="UP000375690">
    <property type="component" value="Unassembled WGS sequence"/>
</dbReference>
<reference evidence="13 14" key="4">
    <citation type="journal article" date="2019" name="Nat. Med.">
        <title>A library of human gut bacterial isolates paired with longitudinal multiomics data enables mechanistic microbiome research.</title>
        <authorList>
            <person name="Poyet M."/>
            <person name="Groussin M."/>
            <person name="Gibbons S.M."/>
            <person name="Avila-Pacheco J."/>
            <person name="Jiang X."/>
            <person name="Kearney S.M."/>
            <person name="Perrotta A.R."/>
            <person name="Berdy B."/>
            <person name="Zhao S."/>
            <person name="Lieberman T.D."/>
            <person name="Swanson P.K."/>
            <person name="Smith M."/>
            <person name="Roesemann S."/>
            <person name="Alexander J.E."/>
            <person name="Rich S.A."/>
            <person name="Livny J."/>
            <person name="Vlamakis H."/>
            <person name="Clish C."/>
            <person name="Bullock K."/>
            <person name="Deik A."/>
            <person name="Scott J."/>
            <person name="Pierce K.A."/>
            <person name="Xavier R.J."/>
            <person name="Alm E.J."/>
        </authorList>
    </citation>
    <scope>NUCLEOTIDE SEQUENCE [LARGE SCALE GENOMIC DNA]</scope>
    <source>
        <strain evidence="5 16">BIOML-A14</strain>
        <strain evidence="2 14">BIOML-A160</strain>
        <strain evidence="3 13">BIOML-A163</strain>
        <strain evidence="6 15">BIOML-A2</strain>
        <strain evidence="4 17">BIOML-A41</strain>
    </source>
</reference>
<reference evidence="12" key="1">
    <citation type="journal article" date="2018" name="J. Anim. Genet.">
        <title>Acquired interbacterial defense systems protect against interspecies antagonism in the human gut microbiome.</title>
        <authorList>
            <person name="Ross B.D."/>
            <person name="Verster A.J."/>
            <person name="Radey M.C."/>
            <person name="Schmidtke D.T."/>
            <person name="Pope C.E."/>
            <person name="Hoffman L.R."/>
            <person name="Hajjar A."/>
            <person name="Peterson S.B."/>
            <person name="Borenstein E."/>
            <person name="Mougous J."/>
        </authorList>
    </citation>
    <scope>NUCLEOTIDE SEQUENCE [LARGE SCALE GENOMIC DNA]</scope>
    <source>
        <strain evidence="12">3725 D1 iv</strain>
    </source>
</reference>
<sequence>MQRYRVYVIQHNVFSKIFYLLTLINFESSVFLLLPSLISHTSGEMSDIRMETWFRHLAGYST</sequence>
<evidence type="ECO:0000313" key="7">
    <source>
        <dbReference type="EMBL" id="QDM11836.1"/>
    </source>
</evidence>
<dbReference type="EMBL" id="VWFC01000016">
    <property type="protein sequence ID" value="KAB1325475.1"/>
    <property type="molecule type" value="Genomic_DNA"/>
</dbReference>
<evidence type="ECO:0000313" key="6">
    <source>
        <dbReference type="EMBL" id="KAB1325475.1"/>
    </source>
</evidence>
<dbReference type="Proteomes" id="UP000318823">
    <property type="component" value="Chromosome"/>
</dbReference>
<dbReference type="EMBL" id="QRJR01000017">
    <property type="protein sequence ID" value="RHH43454.1"/>
    <property type="molecule type" value="Genomic_DNA"/>
</dbReference>
<name>A0A1Y4PIV6_BACOV</name>
<evidence type="ECO:0000256" key="1">
    <source>
        <dbReference type="SAM" id="Phobius"/>
    </source>
</evidence>
<keyword evidence="1" id="KW-0812">Transmembrane</keyword>